<sequence>MSVQPADPRTMLFDGLEIAYDQHVLEPRPWTIAQAEWVAEAAAEVPPGPMLELFAGVGHIGLAAARRRGRILVQVEIDRWAAQFAHLNAETAGLSDLVEVRCAPVESALAPDEAFPLILADPPWVDAELVHQYPADPRLCIDGGADGLQLVRAALEVIGAHLVTSGLAVLQVGPTQVPAVREAVEGLDTGLSICEVREFNRGALVGLTRRPA</sequence>
<dbReference type="STRING" id="585531.HMPREF0063_10114"/>
<dbReference type="HOGENOM" id="CLU_1303835_0_0_11"/>
<dbReference type="Gene3D" id="3.40.50.150">
    <property type="entry name" value="Vaccinia Virus protein VP39"/>
    <property type="match status" value="1"/>
</dbReference>
<dbReference type="GO" id="GO:0005840">
    <property type="term" value="C:ribosome"/>
    <property type="evidence" value="ECO:0007669"/>
    <property type="project" value="UniProtKB-KW"/>
</dbReference>
<dbReference type="PROSITE" id="PS00092">
    <property type="entry name" value="N6_MTASE"/>
    <property type="match status" value="1"/>
</dbReference>
<proteinExistence type="predicted"/>
<dbReference type="GO" id="GO:0008168">
    <property type="term" value="F:methyltransferase activity"/>
    <property type="evidence" value="ECO:0007669"/>
    <property type="project" value="UniProtKB-KW"/>
</dbReference>
<comment type="caution">
    <text evidence="1">The sequence shown here is derived from an EMBL/GenBank/DDBJ whole genome shotgun (WGS) entry which is preliminary data.</text>
</comment>
<dbReference type="RefSeq" id="WP_007076681.1">
    <property type="nucleotide sequence ID" value="NZ_CM001024.1"/>
</dbReference>
<accession>E2S7V7</accession>
<dbReference type="CDD" id="cd02440">
    <property type="entry name" value="AdoMet_MTases"/>
    <property type="match status" value="1"/>
</dbReference>
<dbReference type="OrthoDB" id="4966694at2"/>
<evidence type="ECO:0000313" key="2">
    <source>
        <dbReference type="Proteomes" id="UP000003111"/>
    </source>
</evidence>
<dbReference type="Pfam" id="PF03602">
    <property type="entry name" value="Cons_hypoth95"/>
    <property type="match status" value="1"/>
</dbReference>
<keyword evidence="1" id="KW-0808">Transferase</keyword>
<gene>
    <name evidence="1" type="ORF">HMPREF0063_10114</name>
</gene>
<name>E2S7V7_9ACTN</name>
<dbReference type="InterPro" id="IPR029063">
    <property type="entry name" value="SAM-dependent_MTases_sf"/>
</dbReference>
<dbReference type="PANTHER" id="PTHR18895">
    <property type="entry name" value="HEMK METHYLTRANSFERASE"/>
    <property type="match status" value="1"/>
</dbReference>
<dbReference type="SUPFAM" id="SSF53335">
    <property type="entry name" value="S-adenosyl-L-methionine-dependent methyltransferases"/>
    <property type="match status" value="1"/>
</dbReference>
<evidence type="ECO:0000313" key="1">
    <source>
        <dbReference type="EMBL" id="EFQ84773.1"/>
    </source>
</evidence>
<organism evidence="1 2">
    <name type="scientific">Aeromicrobium marinum DSM 15272</name>
    <dbReference type="NCBI Taxonomy" id="585531"/>
    <lineage>
        <taxon>Bacteria</taxon>
        <taxon>Bacillati</taxon>
        <taxon>Actinomycetota</taxon>
        <taxon>Actinomycetes</taxon>
        <taxon>Propionibacteriales</taxon>
        <taxon>Nocardioidaceae</taxon>
        <taxon>Aeromicrobium</taxon>
    </lineage>
</organism>
<keyword evidence="1" id="KW-0687">Ribonucleoprotein</keyword>
<dbReference type="GO" id="GO:0003676">
    <property type="term" value="F:nucleic acid binding"/>
    <property type="evidence" value="ECO:0007669"/>
    <property type="project" value="InterPro"/>
</dbReference>
<keyword evidence="1" id="KW-0489">Methyltransferase</keyword>
<dbReference type="InterPro" id="IPR050320">
    <property type="entry name" value="N5-glutamine_MTase"/>
</dbReference>
<protein>
    <submittedName>
        <fullName evidence="1">(Glutamine-N5) methyltransferase, ribosomal protein L3-specific family protein</fullName>
    </submittedName>
</protein>
<keyword evidence="2" id="KW-1185">Reference proteome</keyword>
<dbReference type="eggNOG" id="COG2890">
    <property type="taxonomic scope" value="Bacteria"/>
</dbReference>
<keyword evidence="1" id="KW-0689">Ribosomal protein</keyword>
<reference evidence="1" key="1">
    <citation type="submission" date="2010-08" db="EMBL/GenBank/DDBJ databases">
        <authorList>
            <person name="Muzny D."/>
            <person name="Qin X."/>
            <person name="Buhay C."/>
            <person name="Dugan-Rocha S."/>
            <person name="Ding Y."/>
            <person name="Chen G."/>
            <person name="Hawes A."/>
            <person name="Holder M."/>
            <person name="Jhangiani S."/>
            <person name="Johnson A."/>
            <person name="Khan Z."/>
            <person name="Li Z."/>
            <person name="Liu W."/>
            <person name="Liu X."/>
            <person name="Perez L."/>
            <person name="Shen H."/>
            <person name="Wang Q."/>
            <person name="Watt J."/>
            <person name="Xi L."/>
            <person name="Xin Y."/>
            <person name="Zhou J."/>
            <person name="Deng J."/>
            <person name="Jiang H."/>
            <person name="Liu Y."/>
            <person name="Qu J."/>
            <person name="Song X.-Z."/>
            <person name="Zhang L."/>
            <person name="Villasana D."/>
            <person name="Johnson A."/>
            <person name="Liu J."/>
            <person name="Liyanage D."/>
            <person name="Lorensuhewa L."/>
            <person name="Robinson T."/>
            <person name="Song A."/>
            <person name="Song B.-B."/>
            <person name="Dinh H."/>
            <person name="Thornton R."/>
            <person name="Coyle M."/>
            <person name="Francisco L."/>
            <person name="Jackson L."/>
            <person name="Javaid M."/>
            <person name="Korchina V."/>
            <person name="Kovar C."/>
            <person name="Mata R."/>
            <person name="Mathew T."/>
            <person name="Ngo R."/>
            <person name="Nguyen L."/>
            <person name="Nguyen N."/>
            <person name="Okwuonu G."/>
            <person name="Ongeri F."/>
            <person name="Pham C."/>
            <person name="Simmons D."/>
            <person name="Wilczek-Boney K."/>
            <person name="Hale W."/>
            <person name="Jakkamsetti A."/>
            <person name="Pham P."/>
            <person name="Ruth R."/>
            <person name="San Lucas F."/>
            <person name="Warren J."/>
            <person name="Zhang J."/>
            <person name="Zhao Z."/>
            <person name="Zhou C."/>
            <person name="Zhu D."/>
            <person name="Lee S."/>
            <person name="Bess C."/>
            <person name="Blankenburg K."/>
            <person name="Forbes L."/>
            <person name="Fu Q."/>
            <person name="Gubbala S."/>
            <person name="Hirani K."/>
            <person name="Jayaseelan J.C."/>
            <person name="Lara F."/>
            <person name="Munidasa M."/>
            <person name="Palculict T."/>
            <person name="Patil S."/>
            <person name="Pu L.-L."/>
            <person name="Saada N."/>
            <person name="Tang L."/>
            <person name="Weissenberger G."/>
            <person name="Zhu Y."/>
            <person name="Hemphill L."/>
            <person name="Shang Y."/>
            <person name="Youmans B."/>
            <person name="Ayvaz T."/>
            <person name="Ross M."/>
            <person name="Santibanez J."/>
            <person name="Aqrawi P."/>
            <person name="Gross S."/>
            <person name="Joshi V."/>
            <person name="Fowler G."/>
            <person name="Nazareth L."/>
            <person name="Reid J."/>
            <person name="Worley K."/>
            <person name="Petrosino J."/>
            <person name="Highlander S."/>
            <person name="Gibbs R."/>
        </authorList>
    </citation>
    <scope>NUCLEOTIDE SEQUENCE [LARGE SCALE GENOMIC DNA]</scope>
    <source>
        <strain evidence="1">DSM 15272</strain>
    </source>
</reference>
<dbReference type="EMBL" id="ACLF03000001">
    <property type="protein sequence ID" value="EFQ84773.1"/>
    <property type="molecule type" value="Genomic_DNA"/>
</dbReference>
<dbReference type="InterPro" id="IPR002052">
    <property type="entry name" value="DNA_methylase_N6_adenine_CS"/>
</dbReference>
<dbReference type="PANTHER" id="PTHR18895:SF74">
    <property type="entry name" value="MTRF1L RELEASE FACTOR GLUTAMINE METHYLTRANSFERASE"/>
    <property type="match status" value="1"/>
</dbReference>
<dbReference type="AlphaFoldDB" id="E2S7V7"/>
<dbReference type="Proteomes" id="UP000003111">
    <property type="component" value="Unassembled WGS sequence"/>
</dbReference>
<dbReference type="GO" id="GO:0032259">
    <property type="term" value="P:methylation"/>
    <property type="evidence" value="ECO:0007669"/>
    <property type="project" value="UniProtKB-KW"/>
</dbReference>